<evidence type="ECO:0000313" key="11">
    <source>
        <dbReference type="EMBL" id="KAF5756311.1"/>
    </source>
</evidence>
<evidence type="ECO:0000256" key="5">
    <source>
        <dbReference type="ARBA" id="ARBA00022692"/>
    </source>
</evidence>
<protein>
    <submittedName>
        <fullName evidence="11">Leucine-rich repeat domain superfamily</fullName>
    </submittedName>
    <submittedName>
        <fullName evidence="12">Putative leucine-rich repeat domain, L domain-like protein</fullName>
    </submittedName>
</protein>
<dbReference type="Proteomes" id="UP000215914">
    <property type="component" value="Chromosome 17"/>
</dbReference>
<proteinExistence type="inferred from homology"/>
<evidence type="ECO:0000256" key="10">
    <source>
        <dbReference type="ARBA" id="ARBA00023180"/>
    </source>
</evidence>
<dbReference type="FunFam" id="3.80.10.10:FF:000383">
    <property type="entry name" value="Leucine-rich repeat receptor protein kinase EMS1"/>
    <property type="match status" value="1"/>
</dbReference>
<keyword evidence="13" id="KW-1185">Reference proteome</keyword>
<keyword evidence="10" id="KW-0325">Glycoprotein</keyword>
<keyword evidence="5" id="KW-0812">Transmembrane</keyword>
<organism evidence="12 13">
    <name type="scientific">Helianthus annuus</name>
    <name type="common">Common sunflower</name>
    <dbReference type="NCBI Taxonomy" id="4232"/>
    <lineage>
        <taxon>Eukaryota</taxon>
        <taxon>Viridiplantae</taxon>
        <taxon>Streptophyta</taxon>
        <taxon>Embryophyta</taxon>
        <taxon>Tracheophyta</taxon>
        <taxon>Spermatophyta</taxon>
        <taxon>Magnoliopsida</taxon>
        <taxon>eudicotyledons</taxon>
        <taxon>Gunneridae</taxon>
        <taxon>Pentapetalae</taxon>
        <taxon>asterids</taxon>
        <taxon>campanulids</taxon>
        <taxon>Asterales</taxon>
        <taxon>Asteraceae</taxon>
        <taxon>Asteroideae</taxon>
        <taxon>Heliantheae alliance</taxon>
        <taxon>Heliantheae</taxon>
        <taxon>Helianthus</taxon>
    </lineage>
</organism>
<keyword evidence="4" id="KW-0433">Leucine-rich repeat</keyword>
<dbReference type="EMBL" id="MNCJ02000332">
    <property type="protein sequence ID" value="KAF5756311.1"/>
    <property type="molecule type" value="Genomic_DNA"/>
</dbReference>
<dbReference type="AlphaFoldDB" id="A0A251RRT6"/>
<evidence type="ECO:0000313" key="13">
    <source>
        <dbReference type="Proteomes" id="UP000215914"/>
    </source>
</evidence>
<evidence type="ECO:0000256" key="9">
    <source>
        <dbReference type="ARBA" id="ARBA00023170"/>
    </source>
</evidence>
<accession>A0A251RRT6</accession>
<dbReference type="OMA" id="GDPPRYK"/>
<dbReference type="InterPro" id="IPR032675">
    <property type="entry name" value="LRR_dom_sf"/>
</dbReference>
<dbReference type="PANTHER" id="PTHR27004">
    <property type="entry name" value="RECEPTOR-LIKE PROTEIN 12 ISOFORM X1"/>
    <property type="match status" value="1"/>
</dbReference>
<dbReference type="STRING" id="4232.A0A251RRT6"/>
<comment type="similarity">
    <text evidence="2">Belongs to the RLP family.</text>
</comment>
<evidence type="ECO:0000256" key="3">
    <source>
        <dbReference type="ARBA" id="ARBA00022475"/>
    </source>
</evidence>
<dbReference type="GO" id="GO:0005886">
    <property type="term" value="C:plasma membrane"/>
    <property type="evidence" value="ECO:0007669"/>
    <property type="project" value="UniProtKB-SubCell"/>
</dbReference>
<dbReference type="Gene3D" id="3.80.10.10">
    <property type="entry name" value="Ribonuclease Inhibitor"/>
    <property type="match status" value="1"/>
</dbReference>
<reference evidence="11 13" key="1">
    <citation type="journal article" date="2017" name="Nature">
        <title>The sunflower genome provides insights into oil metabolism, flowering and Asterid evolution.</title>
        <authorList>
            <person name="Badouin H."/>
            <person name="Gouzy J."/>
            <person name="Grassa C.J."/>
            <person name="Murat F."/>
            <person name="Staton S.E."/>
            <person name="Cottret L."/>
            <person name="Lelandais-Briere C."/>
            <person name="Owens G.L."/>
            <person name="Carrere S."/>
            <person name="Mayjonade B."/>
            <person name="Legrand L."/>
            <person name="Gill N."/>
            <person name="Kane N.C."/>
            <person name="Bowers J.E."/>
            <person name="Hubner S."/>
            <person name="Bellec A."/>
            <person name="Berard A."/>
            <person name="Berges H."/>
            <person name="Blanchet N."/>
            <person name="Boniface M.C."/>
            <person name="Brunel D."/>
            <person name="Catrice O."/>
            <person name="Chaidir N."/>
            <person name="Claudel C."/>
            <person name="Donnadieu C."/>
            <person name="Faraut T."/>
            <person name="Fievet G."/>
            <person name="Helmstetter N."/>
            <person name="King M."/>
            <person name="Knapp S.J."/>
            <person name="Lai Z."/>
            <person name="Le Paslier M.C."/>
            <person name="Lippi Y."/>
            <person name="Lorenzon L."/>
            <person name="Mandel J.R."/>
            <person name="Marage G."/>
            <person name="Marchand G."/>
            <person name="Marquand E."/>
            <person name="Bret-Mestries E."/>
            <person name="Morien E."/>
            <person name="Nambeesan S."/>
            <person name="Nguyen T."/>
            <person name="Pegot-Espagnet P."/>
            <person name="Pouilly N."/>
            <person name="Raftis F."/>
            <person name="Sallet E."/>
            <person name="Schiex T."/>
            <person name="Thomas J."/>
            <person name="Vandecasteele C."/>
            <person name="Vares D."/>
            <person name="Vear F."/>
            <person name="Vautrin S."/>
            <person name="Crespi M."/>
            <person name="Mangin B."/>
            <person name="Burke J.M."/>
            <person name="Salse J."/>
            <person name="Munos S."/>
            <person name="Vincourt P."/>
            <person name="Rieseberg L.H."/>
            <person name="Langlade N.B."/>
        </authorList>
    </citation>
    <scope>NUCLEOTIDE SEQUENCE [LARGE SCALE GENOMIC DNA]</scope>
    <source>
        <strain evidence="13">cv. SF193</strain>
        <tissue evidence="11">Leaves</tissue>
    </source>
</reference>
<gene>
    <name evidence="12" type="ORF">HannXRQ_Chr17g0558241</name>
    <name evidence="11" type="ORF">HanXRQr2_Chr17g0813111</name>
</gene>
<dbReference type="SUPFAM" id="SSF52058">
    <property type="entry name" value="L domain-like"/>
    <property type="match status" value="1"/>
</dbReference>
<dbReference type="EMBL" id="CM007906">
    <property type="protein sequence ID" value="OTF87115.1"/>
    <property type="molecule type" value="Genomic_DNA"/>
</dbReference>
<evidence type="ECO:0000256" key="2">
    <source>
        <dbReference type="ARBA" id="ARBA00009592"/>
    </source>
</evidence>
<keyword evidence="9" id="KW-0675">Receptor</keyword>
<keyword evidence="6" id="KW-0677">Repeat</keyword>
<keyword evidence="7" id="KW-1133">Transmembrane helix</keyword>
<reference evidence="11" key="3">
    <citation type="submission" date="2020-06" db="EMBL/GenBank/DDBJ databases">
        <title>Helianthus annuus Genome sequencing and assembly Release 2.</title>
        <authorList>
            <person name="Gouzy J."/>
            <person name="Langlade N."/>
            <person name="Munos S."/>
        </authorList>
    </citation>
    <scope>NUCLEOTIDE SEQUENCE</scope>
    <source>
        <tissue evidence="11">Leaves</tissue>
    </source>
</reference>
<dbReference type="Pfam" id="PF00560">
    <property type="entry name" value="LRR_1"/>
    <property type="match status" value="3"/>
</dbReference>
<sequence length="129" mass="14919">MMTDEHGDPPRYKHLSFKVLQFDDIYYKDTVIVTAKRLEMELTEILTLFTSIDISSNHFSWEIPSTIGRLKALYVLNVSRNEFTGSILPYIGNLRRLESLDMSRNSLSGEIPYALTNLNFLSTFNLSYN</sequence>
<evidence type="ECO:0000313" key="12">
    <source>
        <dbReference type="EMBL" id="OTF87115.1"/>
    </source>
</evidence>
<dbReference type="InParanoid" id="A0A251RRT6"/>
<dbReference type="PANTHER" id="PTHR27004:SF470">
    <property type="entry name" value="RECEPTOR-LIKE PROTEIN 43"/>
    <property type="match status" value="1"/>
</dbReference>
<evidence type="ECO:0000256" key="7">
    <source>
        <dbReference type="ARBA" id="ARBA00022989"/>
    </source>
</evidence>
<keyword evidence="8" id="KW-0472">Membrane</keyword>
<evidence type="ECO:0000256" key="4">
    <source>
        <dbReference type="ARBA" id="ARBA00022614"/>
    </source>
</evidence>
<evidence type="ECO:0000256" key="8">
    <source>
        <dbReference type="ARBA" id="ARBA00023136"/>
    </source>
</evidence>
<name>A0A251RRT6_HELAN</name>
<evidence type="ECO:0000256" key="6">
    <source>
        <dbReference type="ARBA" id="ARBA00022737"/>
    </source>
</evidence>
<keyword evidence="3" id="KW-1003">Cell membrane</keyword>
<evidence type="ECO:0000256" key="1">
    <source>
        <dbReference type="ARBA" id="ARBA00004251"/>
    </source>
</evidence>
<comment type="subcellular location">
    <subcellularLocation>
        <location evidence="1">Cell membrane</location>
        <topology evidence="1">Single-pass type I membrane protein</topology>
    </subcellularLocation>
</comment>
<dbReference type="InterPro" id="IPR001611">
    <property type="entry name" value="Leu-rich_rpt"/>
</dbReference>
<dbReference type="Gramene" id="mRNA:HanXRQr2_Chr17g0813111">
    <property type="protein sequence ID" value="CDS:HanXRQr2_Chr17g0813111.1"/>
    <property type="gene ID" value="HanXRQr2_Chr17g0813111"/>
</dbReference>
<reference evidence="12" key="2">
    <citation type="submission" date="2017-02" db="EMBL/GenBank/DDBJ databases">
        <title>Sunflower complete genome.</title>
        <authorList>
            <person name="Langlade N."/>
            <person name="Munos S."/>
        </authorList>
    </citation>
    <scope>NUCLEOTIDE SEQUENCE [LARGE SCALE GENOMIC DNA]</scope>
    <source>
        <tissue evidence="12">Leaves</tissue>
    </source>
</reference>